<dbReference type="EMBL" id="VEPZ02001402">
    <property type="protein sequence ID" value="KAE8675308.1"/>
    <property type="molecule type" value="Genomic_DNA"/>
</dbReference>
<evidence type="ECO:0000313" key="5">
    <source>
        <dbReference type="EMBL" id="KAE8675308.1"/>
    </source>
</evidence>
<comment type="similarity">
    <text evidence="3">Belongs to the GRAS family.</text>
</comment>
<comment type="caution">
    <text evidence="3">Lacks conserved residue(s) required for the propagation of feature annotation.</text>
</comment>
<feature type="region of interest" description="Disordered" evidence="4">
    <location>
        <begin position="120"/>
        <end position="157"/>
    </location>
</feature>
<dbReference type="Pfam" id="PF03514">
    <property type="entry name" value="GRAS"/>
    <property type="match status" value="2"/>
</dbReference>
<organism evidence="5 6">
    <name type="scientific">Hibiscus syriacus</name>
    <name type="common">Rose of Sharon</name>
    <dbReference type="NCBI Taxonomy" id="106335"/>
    <lineage>
        <taxon>Eukaryota</taxon>
        <taxon>Viridiplantae</taxon>
        <taxon>Streptophyta</taxon>
        <taxon>Embryophyta</taxon>
        <taxon>Tracheophyta</taxon>
        <taxon>Spermatophyta</taxon>
        <taxon>Magnoliopsida</taxon>
        <taxon>eudicotyledons</taxon>
        <taxon>Gunneridae</taxon>
        <taxon>Pentapetalae</taxon>
        <taxon>rosids</taxon>
        <taxon>malvids</taxon>
        <taxon>Malvales</taxon>
        <taxon>Malvaceae</taxon>
        <taxon>Malvoideae</taxon>
        <taxon>Hibiscus</taxon>
    </lineage>
</organism>
<keyword evidence="6" id="KW-1185">Reference proteome</keyword>
<dbReference type="InterPro" id="IPR005202">
    <property type="entry name" value="TF_GRAS"/>
</dbReference>
<dbReference type="AlphaFoldDB" id="A0A6A2XIG0"/>
<evidence type="ECO:0000313" key="6">
    <source>
        <dbReference type="Proteomes" id="UP000436088"/>
    </source>
</evidence>
<feature type="compositionally biased region" description="Basic and acidic residues" evidence="4">
    <location>
        <begin position="130"/>
        <end position="141"/>
    </location>
</feature>
<protein>
    <submittedName>
        <fullName evidence="5">Nodulation-signaling pathway 1 protein</fullName>
    </submittedName>
</protein>
<gene>
    <name evidence="5" type="ORF">F3Y22_tig00111678pilonHSYRG00034</name>
</gene>
<sequence length="355" mass="39319">MGLEESAEPNPIQDHILDWLDDSASFLPTFLDFPYASGDVDCYPWWDPNQEFGQHLINLGGTAATSSNSPTFAAGAVVSGTDVGIVRSDSTVVDRLVMSNLSKRRKPSDDDNFPKMLNHQQQHKKNHNGRINENEEGKAGVEEVTGNNKRSAGNKKTSLQEITPDNTRTLHILDIGVSHGVQWPTLLEALSRRSRGPPPLVRITVVVATAKNNQITDTLSRSVHPVMFAHSLDFRLHRLDHNGHDQRTGFLKVLRSLEPKGVILSENNMDCSCSNCGDFAKGFSRRVEYLRKFLDSSSLAFKGRESEEGRVMEGEAAKALTNQGEMNEGKEKWCERMQGVGFVTEVFGEDAIDGL</sequence>
<name>A0A6A2XIG0_HIBSY</name>
<keyword evidence="2" id="KW-0804">Transcription</keyword>
<comment type="caution">
    <text evidence="5">The sequence shown here is derived from an EMBL/GenBank/DDBJ whole genome shotgun (WGS) entry which is preliminary data.</text>
</comment>
<proteinExistence type="inferred from homology"/>
<accession>A0A6A2XIG0</accession>
<dbReference type="Proteomes" id="UP000436088">
    <property type="component" value="Unassembled WGS sequence"/>
</dbReference>
<evidence type="ECO:0000256" key="1">
    <source>
        <dbReference type="ARBA" id="ARBA00023015"/>
    </source>
</evidence>
<feature type="compositionally biased region" description="Polar residues" evidence="4">
    <location>
        <begin position="145"/>
        <end position="157"/>
    </location>
</feature>
<evidence type="ECO:0000256" key="4">
    <source>
        <dbReference type="SAM" id="MobiDB-lite"/>
    </source>
</evidence>
<keyword evidence="1" id="KW-0805">Transcription regulation</keyword>
<feature type="region of interest" description="SAW" evidence="3">
    <location>
        <begin position="321"/>
        <end position="355"/>
    </location>
</feature>
<evidence type="ECO:0000256" key="3">
    <source>
        <dbReference type="PROSITE-ProRule" id="PRU01191"/>
    </source>
</evidence>
<reference evidence="5" key="1">
    <citation type="submission" date="2019-09" db="EMBL/GenBank/DDBJ databases">
        <title>Draft genome information of white flower Hibiscus syriacus.</title>
        <authorList>
            <person name="Kim Y.-M."/>
        </authorList>
    </citation>
    <scope>NUCLEOTIDE SEQUENCE [LARGE SCALE GENOMIC DNA]</scope>
    <source>
        <strain evidence="5">YM2019G1</strain>
    </source>
</reference>
<evidence type="ECO:0000256" key="2">
    <source>
        <dbReference type="ARBA" id="ARBA00023163"/>
    </source>
</evidence>
<dbReference type="PROSITE" id="PS50985">
    <property type="entry name" value="GRAS"/>
    <property type="match status" value="1"/>
</dbReference>
<feature type="short sequence motif" description="VHIID" evidence="3">
    <location>
        <begin position="170"/>
        <end position="174"/>
    </location>
</feature>
<dbReference type="PANTHER" id="PTHR31636">
    <property type="entry name" value="OSJNBA0084A10.13 PROTEIN-RELATED"/>
    <property type="match status" value="1"/>
</dbReference>